<dbReference type="Proteomes" id="UP000663851">
    <property type="component" value="Unassembled WGS sequence"/>
</dbReference>
<evidence type="ECO:0000313" key="2">
    <source>
        <dbReference type="EMBL" id="CAF3365581.1"/>
    </source>
</evidence>
<dbReference type="EMBL" id="CAJNXB010003039">
    <property type="protein sequence ID" value="CAF3292442.1"/>
    <property type="molecule type" value="Genomic_DNA"/>
</dbReference>
<sequence>MRFIGYSFISHKLNSKKFCACTCCGDRLTASCRRSLKEKCIRLFVAARLYPTSLPTDGYICTKRRFMFSQWTVLPEFCDVLTAVTDNISDESEEVEWCINEDNDTDQLIDDTSSVTNSMDDGPIRVLTANVSSSDSESIYDSTVTSD</sequence>
<dbReference type="Proteomes" id="UP000663873">
    <property type="component" value="Unassembled WGS sequence"/>
</dbReference>
<gene>
    <name evidence="3" type="ORF">HFQ381_LOCUS12805</name>
    <name evidence="2" type="ORF">LUA448_LOCUS14357</name>
    <name evidence="1" type="ORF">TIS948_LOCUS17639</name>
    <name evidence="4" type="ORF">UJA718_LOCUS18224</name>
</gene>
<dbReference type="EMBL" id="CAJNYD010001804">
    <property type="protein sequence ID" value="CAF3365581.1"/>
    <property type="molecule type" value="Genomic_DNA"/>
</dbReference>
<dbReference type="OrthoDB" id="10049474at2759"/>
<accession>A0A820H2Y8</accession>
<proteinExistence type="predicted"/>
<keyword evidence="6" id="KW-1185">Reference proteome</keyword>
<dbReference type="Proteomes" id="UP000663825">
    <property type="component" value="Unassembled WGS sequence"/>
</dbReference>
<dbReference type="Proteomes" id="UP000663833">
    <property type="component" value="Unassembled WGS sequence"/>
</dbReference>
<evidence type="ECO:0000313" key="1">
    <source>
        <dbReference type="EMBL" id="CAF3292442.1"/>
    </source>
</evidence>
<organism evidence="3 5">
    <name type="scientific">Rotaria socialis</name>
    <dbReference type="NCBI Taxonomy" id="392032"/>
    <lineage>
        <taxon>Eukaryota</taxon>
        <taxon>Metazoa</taxon>
        <taxon>Spiralia</taxon>
        <taxon>Gnathifera</taxon>
        <taxon>Rotifera</taxon>
        <taxon>Eurotatoria</taxon>
        <taxon>Bdelloidea</taxon>
        <taxon>Philodinida</taxon>
        <taxon>Philodinidae</taxon>
        <taxon>Rotaria</taxon>
    </lineage>
</organism>
<dbReference type="AlphaFoldDB" id="A0A820H2Y8"/>
<dbReference type="EMBL" id="CAJOBO010000785">
    <property type="protein sequence ID" value="CAF4289322.1"/>
    <property type="molecule type" value="Genomic_DNA"/>
</dbReference>
<evidence type="ECO:0000313" key="4">
    <source>
        <dbReference type="EMBL" id="CAF4388138.1"/>
    </source>
</evidence>
<reference evidence="3" key="1">
    <citation type="submission" date="2021-02" db="EMBL/GenBank/DDBJ databases">
        <authorList>
            <person name="Nowell W R."/>
        </authorList>
    </citation>
    <scope>NUCLEOTIDE SEQUENCE</scope>
</reference>
<evidence type="ECO:0000313" key="6">
    <source>
        <dbReference type="Proteomes" id="UP000663873"/>
    </source>
</evidence>
<dbReference type="EMBL" id="CAJOBP010003058">
    <property type="protein sequence ID" value="CAF4388138.1"/>
    <property type="molecule type" value="Genomic_DNA"/>
</dbReference>
<name>A0A820H2Y8_9BILA</name>
<protein>
    <submittedName>
        <fullName evidence="3">Uncharacterized protein</fullName>
    </submittedName>
</protein>
<evidence type="ECO:0000313" key="5">
    <source>
        <dbReference type="Proteomes" id="UP000663851"/>
    </source>
</evidence>
<evidence type="ECO:0000313" key="3">
    <source>
        <dbReference type="EMBL" id="CAF4289322.1"/>
    </source>
</evidence>
<comment type="caution">
    <text evidence="3">The sequence shown here is derived from an EMBL/GenBank/DDBJ whole genome shotgun (WGS) entry which is preliminary data.</text>
</comment>